<gene>
    <name evidence="2" type="ORF">C1SCF055_LOCUS18159</name>
</gene>
<proteinExistence type="predicted"/>
<evidence type="ECO:0000313" key="4">
    <source>
        <dbReference type="Proteomes" id="UP001152797"/>
    </source>
</evidence>
<sequence length="931" mass="102599">MAIPDEVVQKVKGIIREAEEGERFVKSVHAALKELEASGHLYKLVIHNRHVGCHPLSRDGSGINGVDVHQLLDDIVTCERHRRGSSGQLRDQLILRGGVLAREVTCENHSGRACDEWGSRNLTRPTQRKQWQPGAIKFSEAAPSRVTAKQDIINSLDELESLYGKRHPLATIVNLDAALPEDILQEWRAAAQAWVAEGVLVRLCRGALQPTVSGERLKREVIPILLALRRVAAYMAFKTDSATTGQIFKSFKSWHCHFPKGKALQGIDSGSEVSRGSIKESEEMAISSLSLLFDGSADSFLLKQLASDPNASAEALIQLPELAKQDFLNFEVIMGAWHSENPPADPPAASEVPATEAPATPAASVMSVTTPQKVAPEEMTEKPELVAEESEEPPGSRASELWPDLVLPTATADSLLTLPLQTQELILSQAQTRVLTGTASVERWLNQVAFQEMKKRANQLHIYNLERAVKLNVQSSTGHRTGCQFNPDSLLDGKPQEVKASRFRLAAAALYREWYGEKDAPARRGGPGDLSRPALGNVRTAERSSTSMKAVLQNHSKSVDLAVAACGSSEAKKDIGRSIDRNETKERRAQALGLEAAAAKRPKIAEVVAQQAQVNEVQLRMAKEAKPGAKPTYVDARGGLYKQLHIQADQQSKAAPRLPGAGVKFFVDCKIEKLPDRFRRVDKVRLADVLAVEDVKEALYTKQSLLAALWPQLTKVLLREAARHSNSSSKKLVVAQGTLPEKLQKPRLSYQICADTDSESTKDTELRLASLGKGLSRKSMGAGRLHTNESVQKVVKCLEEQHERMSSVQFSQLETQLGYNWKPSGLLRNPTYGLVIPESITFDWFHVFLVHGIANREFALLWAALKGVGLSTRLETFLASFERPKQFQGWKPNKILGKRDTSVEPLKCSASELLSAYGTIRVFIKHFVCMQ</sequence>
<feature type="compositionally biased region" description="Basic and acidic residues" evidence="1">
    <location>
        <begin position="375"/>
        <end position="385"/>
    </location>
</feature>
<evidence type="ECO:0000313" key="3">
    <source>
        <dbReference type="EMBL" id="CAL4778548.1"/>
    </source>
</evidence>
<feature type="compositionally biased region" description="Low complexity" evidence="1">
    <location>
        <begin position="347"/>
        <end position="365"/>
    </location>
</feature>
<dbReference type="EMBL" id="CAMXCT030001563">
    <property type="protein sequence ID" value="CAL4778548.1"/>
    <property type="molecule type" value="Genomic_DNA"/>
</dbReference>
<evidence type="ECO:0000313" key="2">
    <source>
        <dbReference type="EMBL" id="CAI3991236.1"/>
    </source>
</evidence>
<accession>A0A9P1FX03</accession>
<reference evidence="3 4" key="2">
    <citation type="submission" date="2024-05" db="EMBL/GenBank/DDBJ databases">
        <authorList>
            <person name="Chen Y."/>
            <person name="Shah S."/>
            <person name="Dougan E. K."/>
            <person name="Thang M."/>
            <person name="Chan C."/>
        </authorList>
    </citation>
    <scope>NUCLEOTIDE SEQUENCE [LARGE SCALE GENOMIC DNA]</scope>
</reference>
<dbReference type="EMBL" id="CAMXCT020001563">
    <property type="protein sequence ID" value="CAL1144611.1"/>
    <property type="molecule type" value="Genomic_DNA"/>
</dbReference>
<name>A0A9P1FX03_9DINO</name>
<protein>
    <submittedName>
        <fullName evidence="2">Uncharacterized protein</fullName>
    </submittedName>
</protein>
<reference evidence="2" key="1">
    <citation type="submission" date="2022-10" db="EMBL/GenBank/DDBJ databases">
        <authorList>
            <person name="Chen Y."/>
            <person name="Dougan E. K."/>
            <person name="Chan C."/>
            <person name="Rhodes N."/>
            <person name="Thang M."/>
        </authorList>
    </citation>
    <scope>NUCLEOTIDE SEQUENCE</scope>
</reference>
<comment type="caution">
    <text evidence="2">The sequence shown here is derived from an EMBL/GenBank/DDBJ whole genome shotgun (WGS) entry which is preliminary data.</text>
</comment>
<organism evidence="2">
    <name type="scientific">Cladocopium goreaui</name>
    <dbReference type="NCBI Taxonomy" id="2562237"/>
    <lineage>
        <taxon>Eukaryota</taxon>
        <taxon>Sar</taxon>
        <taxon>Alveolata</taxon>
        <taxon>Dinophyceae</taxon>
        <taxon>Suessiales</taxon>
        <taxon>Symbiodiniaceae</taxon>
        <taxon>Cladocopium</taxon>
    </lineage>
</organism>
<dbReference type="EMBL" id="CAMXCT010001563">
    <property type="protein sequence ID" value="CAI3991236.1"/>
    <property type="molecule type" value="Genomic_DNA"/>
</dbReference>
<feature type="region of interest" description="Disordered" evidence="1">
    <location>
        <begin position="339"/>
        <end position="400"/>
    </location>
</feature>
<feature type="non-terminal residue" evidence="2">
    <location>
        <position position="1"/>
    </location>
</feature>
<keyword evidence="4" id="KW-1185">Reference proteome</keyword>
<evidence type="ECO:0000256" key="1">
    <source>
        <dbReference type="SAM" id="MobiDB-lite"/>
    </source>
</evidence>
<dbReference type="AlphaFoldDB" id="A0A9P1FX03"/>
<dbReference type="Proteomes" id="UP001152797">
    <property type="component" value="Unassembled WGS sequence"/>
</dbReference>